<dbReference type="PANTHER" id="PTHR11200">
    <property type="entry name" value="INOSITOL 5-PHOSPHATASE"/>
    <property type="match status" value="1"/>
</dbReference>
<dbReference type="InterPro" id="IPR000300">
    <property type="entry name" value="IPPc"/>
</dbReference>
<feature type="compositionally biased region" description="Polar residues" evidence="1">
    <location>
        <begin position="534"/>
        <end position="546"/>
    </location>
</feature>
<dbReference type="STRING" id="92696.A0A4R0RDZ0"/>
<feature type="compositionally biased region" description="Pro residues" evidence="1">
    <location>
        <begin position="881"/>
        <end position="900"/>
    </location>
</feature>
<feature type="compositionally biased region" description="Acidic residues" evidence="1">
    <location>
        <begin position="551"/>
        <end position="560"/>
    </location>
</feature>
<dbReference type="GO" id="GO:0046856">
    <property type="term" value="P:phosphatidylinositol dephosphorylation"/>
    <property type="evidence" value="ECO:0007669"/>
    <property type="project" value="InterPro"/>
</dbReference>
<reference evidence="3 4" key="1">
    <citation type="submission" date="2018-11" db="EMBL/GenBank/DDBJ databases">
        <title>Genome assembly of Steccherinum ochraceum LE-BIN_3174, the white-rot fungus of the Steccherinaceae family (The Residual Polyporoid clade, Polyporales, Basidiomycota).</title>
        <authorList>
            <person name="Fedorova T.V."/>
            <person name="Glazunova O.A."/>
            <person name="Landesman E.O."/>
            <person name="Moiseenko K.V."/>
            <person name="Psurtseva N.V."/>
            <person name="Savinova O.S."/>
            <person name="Shakhova N.V."/>
            <person name="Tyazhelova T.V."/>
            <person name="Vasina D.V."/>
        </authorList>
    </citation>
    <scope>NUCLEOTIDE SEQUENCE [LARGE SCALE GENOMIC DNA]</scope>
    <source>
        <strain evidence="3 4">LE-BIN_3174</strain>
    </source>
</reference>
<dbReference type="InterPro" id="IPR036691">
    <property type="entry name" value="Endo/exonu/phosph_ase_sf"/>
</dbReference>
<feature type="compositionally biased region" description="Basic and acidic residues" evidence="1">
    <location>
        <begin position="141"/>
        <end position="166"/>
    </location>
</feature>
<dbReference type="PANTHER" id="PTHR11200:SF275">
    <property type="entry name" value="LD06095P"/>
    <property type="match status" value="1"/>
</dbReference>
<feature type="compositionally biased region" description="Basic and acidic residues" evidence="1">
    <location>
        <begin position="513"/>
        <end position="522"/>
    </location>
</feature>
<feature type="compositionally biased region" description="Low complexity" evidence="1">
    <location>
        <begin position="1"/>
        <end position="17"/>
    </location>
</feature>
<accession>A0A4R0RDZ0</accession>
<feature type="compositionally biased region" description="Low complexity" evidence="1">
    <location>
        <begin position="641"/>
        <end position="654"/>
    </location>
</feature>
<organism evidence="3 4">
    <name type="scientific">Steccherinum ochraceum</name>
    <dbReference type="NCBI Taxonomy" id="92696"/>
    <lineage>
        <taxon>Eukaryota</taxon>
        <taxon>Fungi</taxon>
        <taxon>Dikarya</taxon>
        <taxon>Basidiomycota</taxon>
        <taxon>Agaricomycotina</taxon>
        <taxon>Agaricomycetes</taxon>
        <taxon>Polyporales</taxon>
        <taxon>Steccherinaceae</taxon>
        <taxon>Steccherinum</taxon>
    </lineage>
</organism>
<sequence>MATQHTATHTAAASTSSEGMQRAGVMSRLHSLFPTSSLSTSQDASLSPLNTTDTPLRPAMETPKFIKIRMLTWNMYDSLPKGDLEELLGSARPLDPTYIPPDEDALPDLPADSDHPYHLVVVACQECPTVSGIPRGLGAPEFKRKERDKDKKDKDRERDDIPERPHSRQQLLPESDKGKDSEEKEPRERPRSMHRFNIHREHSQHRISRDDMPSSANISIHSDHAHQAYGWSAMLEDWYVHGKSYDPTIDPGPSKRPLLDVPIGDELPRIGDSEIVMSPKAKSTGDLNARMDAKTSYKGPYELLVKERMMGLYLAVYIKRDIRGLVRGTSKSSVTAGLIGGRVGNKGAIGVSINLDGKTFLFINAHLAAHDGKMHHRLANLTKIQTELSVDSFLTSDDPRLMAEDLTERFDHTFFCGDLNFRLDITRLHADWLISRKEYAQALAFDQLRKVMASGEAFVGFQEGQIDFPPTFKYDVLRTTKRSKHSLRRPAKAVVADPGLHEKVLSEIEEQEREEREALMRAEDEDDEDGGEATSITSSAWTSVHSRQTEDPDDRDADDDEADEYFFSADTAATTRANANIGNNNVVQKILTASAAHKAKAKWMSLIQSPNGSPWSKMKKKLDSDHSQPPPSPSFAFRSATLLPTPGETPGTSTAHVAADSDDKFLKPLRSHGSGRISPIKSRRKSDEEEPEDPDKGVYDSSHKQRVPSWCDRILWKSTVEPQPYDVWPLEEPLPTSPPRTRIGHLFHALRPGMRNRKDSYASTVSAESMPISPATSDTESSDTSHHLSSSPRFLVNNPHPPARPSRLSRSQSNDSMTIHERPITSRSFTHAPGHETNTRPVSSPPSSLPPPPPPPPPKQQLPYAVYKPRHGHHAAESPTLPHPPETNPSPSEVPPPLPPKDLTSPSSHRWLSNFLPFLSRDYTSQPCLPLELPPTPEPTPPPLPRKGEIACLEYRTLDDKGMRRLEGRSDHRPVIGSYAVYI</sequence>
<feature type="region of interest" description="Disordered" evidence="1">
    <location>
        <begin position="36"/>
        <end position="58"/>
    </location>
</feature>
<dbReference type="AlphaFoldDB" id="A0A4R0RDZ0"/>
<comment type="caution">
    <text evidence="3">The sequence shown here is derived from an EMBL/GenBank/DDBJ whole genome shotgun (WGS) entry which is preliminary data.</text>
</comment>
<evidence type="ECO:0000256" key="1">
    <source>
        <dbReference type="SAM" id="MobiDB-lite"/>
    </source>
</evidence>
<feature type="compositionally biased region" description="Low complexity" evidence="1">
    <location>
        <begin position="36"/>
        <end position="47"/>
    </location>
</feature>
<dbReference type="Pfam" id="PF22669">
    <property type="entry name" value="Exo_endo_phos2"/>
    <property type="match status" value="2"/>
</dbReference>
<protein>
    <recommendedName>
        <fullName evidence="2">Inositol polyphosphate-related phosphatase domain-containing protein</fullName>
    </recommendedName>
</protein>
<dbReference type="EMBL" id="RWJN01000277">
    <property type="protein sequence ID" value="TCD63755.1"/>
    <property type="molecule type" value="Genomic_DNA"/>
</dbReference>
<gene>
    <name evidence="3" type="ORF">EIP91_004970</name>
</gene>
<dbReference type="Gene3D" id="3.60.10.10">
    <property type="entry name" value="Endonuclease/exonuclease/phosphatase"/>
    <property type="match status" value="2"/>
</dbReference>
<evidence type="ECO:0000313" key="3">
    <source>
        <dbReference type="EMBL" id="TCD63755.1"/>
    </source>
</evidence>
<dbReference type="GO" id="GO:0004439">
    <property type="term" value="F:phosphatidylinositol-4,5-bisphosphate 5-phosphatase activity"/>
    <property type="evidence" value="ECO:0007669"/>
    <property type="project" value="TreeGrafter"/>
</dbReference>
<feature type="compositionally biased region" description="Pro residues" evidence="1">
    <location>
        <begin position="843"/>
        <end position="860"/>
    </location>
</feature>
<feature type="compositionally biased region" description="Basic and acidic residues" evidence="1">
    <location>
        <begin position="174"/>
        <end position="191"/>
    </location>
</feature>
<evidence type="ECO:0000313" key="4">
    <source>
        <dbReference type="Proteomes" id="UP000292702"/>
    </source>
</evidence>
<feature type="region of interest" description="Disordered" evidence="1">
    <location>
        <begin position="926"/>
        <end position="947"/>
    </location>
</feature>
<feature type="compositionally biased region" description="Polar residues" evidence="1">
    <location>
        <begin position="808"/>
        <end position="817"/>
    </location>
</feature>
<feature type="domain" description="Inositol polyphosphate-related phosphatase" evidence="2">
    <location>
        <begin position="229"/>
        <end position="512"/>
    </location>
</feature>
<evidence type="ECO:0000259" key="2">
    <source>
        <dbReference type="SMART" id="SM00128"/>
    </source>
</evidence>
<feature type="compositionally biased region" description="Basic and acidic residues" evidence="1">
    <location>
        <begin position="694"/>
        <end position="703"/>
    </location>
</feature>
<feature type="compositionally biased region" description="Pro residues" evidence="1">
    <location>
        <begin position="932"/>
        <end position="945"/>
    </location>
</feature>
<dbReference type="InterPro" id="IPR046985">
    <property type="entry name" value="IP5"/>
</dbReference>
<dbReference type="OrthoDB" id="405996at2759"/>
<dbReference type="Proteomes" id="UP000292702">
    <property type="component" value="Unassembled WGS sequence"/>
</dbReference>
<name>A0A4R0RDZ0_9APHY</name>
<dbReference type="SMART" id="SM00128">
    <property type="entry name" value="IPPc"/>
    <property type="match status" value="1"/>
</dbReference>
<feature type="compositionally biased region" description="Basic residues" evidence="1">
    <location>
        <begin position="192"/>
        <end position="206"/>
    </location>
</feature>
<feature type="region of interest" description="Disordered" evidence="1">
    <location>
        <begin position="1"/>
        <end position="23"/>
    </location>
</feature>
<feature type="region of interest" description="Disordered" evidence="1">
    <location>
        <begin position="727"/>
        <end position="909"/>
    </location>
</feature>
<feature type="region of interest" description="Disordered" evidence="1">
    <location>
        <begin position="130"/>
        <end position="217"/>
    </location>
</feature>
<feature type="region of interest" description="Disordered" evidence="1">
    <location>
        <begin position="508"/>
        <end position="560"/>
    </location>
</feature>
<dbReference type="SUPFAM" id="SSF56219">
    <property type="entry name" value="DNase I-like"/>
    <property type="match status" value="1"/>
</dbReference>
<proteinExistence type="predicted"/>
<keyword evidence="4" id="KW-1185">Reference proteome</keyword>
<feature type="region of interest" description="Disordered" evidence="1">
    <location>
        <begin position="605"/>
        <end position="704"/>
    </location>
</feature>